<keyword evidence="10" id="KW-1185">Reference proteome</keyword>
<keyword evidence="7" id="KW-0005">Acetoin biosynthesis</keyword>
<evidence type="ECO:0000256" key="7">
    <source>
        <dbReference type="ARBA" id="ARBA00023061"/>
    </source>
</evidence>
<accession>A0A319CTR7</accession>
<dbReference type="AlphaFoldDB" id="A0A319CTR7"/>
<dbReference type="STRING" id="1448320.A0A319CTR7"/>
<dbReference type="SUPFAM" id="SSF117856">
    <property type="entry name" value="AF0104/ALDC/Ptd012-like"/>
    <property type="match status" value="1"/>
</dbReference>
<sequence length="243" mass="26183">MPPNQLYQYSLIGALLRGICADGLPAQDLLPHGTHGLGTVSELDGEVIILDGTVYHFPSTGMCSVQSLNPSERMPFALMTDFQPTKTAPITTPLNATTLFDIVAPLLGRGQNHFLSVRVDAVFSVMTTRIIPKRTSPTAGETLADLAQRQAVTTITETKGTLFGFWSPPYVAGIGVPGFHLHYLSDDRRSGGHVLDFRAETGEVQAAVLRKVDIELPETEEFAELAVDVPEADAVERAKGLGQ</sequence>
<comment type="pathway">
    <text evidence="2">Polyol metabolism; (R,R)-butane-2,3-diol biosynthesis; (R,R)-butane-2,3-diol from pyruvate: step 2/3.</text>
</comment>
<dbReference type="GO" id="GO:0045151">
    <property type="term" value="P:acetoin biosynthetic process"/>
    <property type="evidence" value="ECO:0007669"/>
    <property type="project" value="UniProtKB-KW"/>
</dbReference>
<comment type="catalytic activity">
    <reaction evidence="1">
        <text>(2S)-2-acetolactate + H(+) = (R)-acetoin + CO2</text>
        <dbReference type="Rhea" id="RHEA:21580"/>
        <dbReference type="ChEBI" id="CHEBI:15378"/>
        <dbReference type="ChEBI" id="CHEBI:15686"/>
        <dbReference type="ChEBI" id="CHEBI:16526"/>
        <dbReference type="ChEBI" id="CHEBI:58476"/>
        <dbReference type="EC" id="4.1.1.5"/>
    </reaction>
</comment>
<evidence type="ECO:0000256" key="6">
    <source>
        <dbReference type="ARBA" id="ARBA00022793"/>
    </source>
</evidence>
<dbReference type="PANTHER" id="PTHR35524:SF1">
    <property type="entry name" value="ALPHA-ACETOLACTATE DECARBOXYLASE"/>
    <property type="match status" value="1"/>
</dbReference>
<evidence type="ECO:0000256" key="3">
    <source>
        <dbReference type="ARBA" id="ARBA00007106"/>
    </source>
</evidence>
<proteinExistence type="inferred from homology"/>
<name>A0A319CTR7_9EURO</name>
<dbReference type="NCBIfam" id="TIGR01252">
    <property type="entry name" value="acetolac_decarb"/>
    <property type="match status" value="1"/>
</dbReference>
<dbReference type="EC" id="4.1.1.5" evidence="4"/>
<dbReference type="OrthoDB" id="509395at2759"/>
<evidence type="ECO:0000256" key="1">
    <source>
        <dbReference type="ARBA" id="ARBA00001784"/>
    </source>
</evidence>
<dbReference type="EMBL" id="KZ826081">
    <property type="protein sequence ID" value="PYH88574.1"/>
    <property type="molecule type" value="Genomic_DNA"/>
</dbReference>
<evidence type="ECO:0000313" key="10">
    <source>
        <dbReference type="Proteomes" id="UP000247810"/>
    </source>
</evidence>
<dbReference type="Pfam" id="PF03306">
    <property type="entry name" value="AAL_decarboxy"/>
    <property type="match status" value="1"/>
</dbReference>
<evidence type="ECO:0000313" key="9">
    <source>
        <dbReference type="EMBL" id="PYH88574.1"/>
    </source>
</evidence>
<dbReference type="InterPro" id="IPR005128">
    <property type="entry name" value="Acetolactate_a_deCO2ase"/>
</dbReference>
<reference evidence="9 10" key="1">
    <citation type="submission" date="2018-02" db="EMBL/GenBank/DDBJ databases">
        <title>The genomes of Aspergillus section Nigri reveals drivers in fungal speciation.</title>
        <authorList>
            <consortium name="DOE Joint Genome Institute"/>
            <person name="Vesth T.C."/>
            <person name="Nybo J."/>
            <person name="Theobald S."/>
            <person name="Brandl J."/>
            <person name="Frisvad J.C."/>
            <person name="Nielsen K.F."/>
            <person name="Lyhne E.K."/>
            <person name="Kogle M.E."/>
            <person name="Kuo A."/>
            <person name="Riley R."/>
            <person name="Clum A."/>
            <person name="Nolan M."/>
            <person name="Lipzen A."/>
            <person name="Salamov A."/>
            <person name="Henrissat B."/>
            <person name="Wiebenga A."/>
            <person name="De vries R.P."/>
            <person name="Grigoriev I.V."/>
            <person name="Mortensen U.H."/>
            <person name="Andersen M.R."/>
            <person name="Baker S.E."/>
        </authorList>
    </citation>
    <scope>NUCLEOTIDE SEQUENCE [LARGE SCALE GENOMIC DNA]</scope>
    <source>
        <strain evidence="9 10">CBS 707.79</strain>
    </source>
</reference>
<organism evidence="9 10">
    <name type="scientific">Aspergillus ellipticus CBS 707.79</name>
    <dbReference type="NCBI Taxonomy" id="1448320"/>
    <lineage>
        <taxon>Eukaryota</taxon>
        <taxon>Fungi</taxon>
        <taxon>Dikarya</taxon>
        <taxon>Ascomycota</taxon>
        <taxon>Pezizomycotina</taxon>
        <taxon>Eurotiomycetes</taxon>
        <taxon>Eurotiomycetidae</taxon>
        <taxon>Eurotiales</taxon>
        <taxon>Aspergillaceae</taxon>
        <taxon>Aspergillus</taxon>
        <taxon>Aspergillus subgen. Circumdati</taxon>
    </lineage>
</organism>
<comment type="similarity">
    <text evidence="3">Belongs to the alpha-acetolactate decarboxylase family.</text>
</comment>
<dbReference type="Proteomes" id="UP000247810">
    <property type="component" value="Unassembled WGS sequence"/>
</dbReference>
<keyword evidence="6" id="KW-0210">Decarboxylase</keyword>
<protein>
    <recommendedName>
        <fullName evidence="5">Alpha-acetolactate decarboxylase</fullName>
        <ecNumber evidence="4">4.1.1.5</ecNumber>
    </recommendedName>
</protein>
<evidence type="ECO:0000256" key="4">
    <source>
        <dbReference type="ARBA" id="ARBA00013204"/>
    </source>
</evidence>
<dbReference type="GO" id="GO:0047605">
    <property type="term" value="F:acetolactate decarboxylase activity"/>
    <property type="evidence" value="ECO:0007669"/>
    <property type="project" value="UniProtKB-EC"/>
</dbReference>
<keyword evidence="8" id="KW-0456">Lyase</keyword>
<evidence type="ECO:0000256" key="8">
    <source>
        <dbReference type="ARBA" id="ARBA00023239"/>
    </source>
</evidence>
<dbReference type="UniPathway" id="UPA00626">
    <property type="reaction ID" value="UER00678"/>
</dbReference>
<dbReference type="Gene3D" id="3.30.1330.80">
    <property type="entry name" value="Hypothetical protein, similar to alpha- acetolactate decarboxylase, domain 2"/>
    <property type="match status" value="2"/>
</dbReference>
<dbReference type="PANTHER" id="PTHR35524">
    <property type="entry name" value="ALPHA-ACETOLACTATE DECARBOXYLASE"/>
    <property type="match status" value="1"/>
</dbReference>
<evidence type="ECO:0000256" key="5">
    <source>
        <dbReference type="ARBA" id="ARBA00020164"/>
    </source>
</evidence>
<evidence type="ECO:0000256" key="2">
    <source>
        <dbReference type="ARBA" id="ARBA00005170"/>
    </source>
</evidence>
<dbReference type="VEuPathDB" id="FungiDB:BO71DRAFT_403742"/>
<dbReference type="PIRSF" id="PIRSF001332">
    <property type="entry name" value="Acetolac_decarb"/>
    <property type="match status" value="1"/>
</dbReference>
<dbReference type="CDD" id="cd17299">
    <property type="entry name" value="acetolactate_decarboxylase"/>
    <property type="match status" value="1"/>
</dbReference>
<gene>
    <name evidence="9" type="ORF">BO71DRAFT_403742</name>
</gene>